<protein>
    <submittedName>
        <fullName evidence="1">Uncharacterized protein</fullName>
    </submittedName>
</protein>
<organism evidence="1 2">
    <name type="scientific">Tetranychus urticae</name>
    <name type="common">Two-spotted spider mite</name>
    <dbReference type="NCBI Taxonomy" id="32264"/>
    <lineage>
        <taxon>Eukaryota</taxon>
        <taxon>Metazoa</taxon>
        <taxon>Ecdysozoa</taxon>
        <taxon>Arthropoda</taxon>
        <taxon>Chelicerata</taxon>
        <taxon>Arachnida</taxon>
        <taxon>Acari</taxon>
        <taxon>Acariformes</taxon>
        <taxon>Trombidiformes</taxon>
        <taxon>Prostigmata</taxon>
        <taxon>Eleutherengona</taxon>
        <taxon>Raphignathae</taxon>
        <taxon>Tetranychoidea</taxon>
        <taxon>Tetranychidae</taxon>
        <taxon>Tetranychus</taxon>
    </lineage>
</organism>
<dbReference type="HOGENOM" id="CLU_2888629_0_0_1"/>
<dbReference type="AlphaFoldDB" id="T1KHX8"/>
<evidence type="ECO:0000313" key="1">
    <source>
        <dbReference type="EnsemblMetazoa" id="tetur11g06010.1"/>
    </source>
</evidence>
<dbReference type="EnsemblMetazoa" id="tetur11g06010.1">
    <property type="protein sequence ID" value="tetur11g06010.1"/>
    <property type="gene ID" value="tetur11g06010"/>
</dbReference>
<sequence length="63" mass="7144">MLMVHHLMIVTLESVNDHLVAIQEFARDAYRVLSSARDGKLGERGETFTDKQSSYEFIMIAAT</sequence>
<reference evidence="2" key="1">
    <citation type="submission" date="2011-08" db="EMBL/GenBank/DDBJ databases">
        <authorList>
            <person name="Rombauts S."/>
        </authorList>
    </citation>
    <scope>NUCLEOTIDE SEQUENCE</scope>
    <source>
        <strain evidence="2">London</strain>
    </source>
</reference>
<keyword evidence="2" id="KW-1185">Reference proteome</keyword>
<evidence type="ECO:0000313" key="2">
    <source>
        <dbReference type="Proteomes" id="UP000015104"/>
    </source>
</evidence>
<dbReference type="Proteomes" id="UP000015104">
    <property type="component" value="Unassembled WGS sequence"/>
</dbReference>
<name>T1KHX8_TETUR</name>
<reference evidence="1" key="2">
    <citation type="submission" date="2015-06" db="UniProtKB">
        <authorList>
            <consortium name="EnsemblMetazoa"/>
        </authorList>
    </citation>
    <scope>IDENTIFICATION</scope>
</reference>
<accession>T1KHX8</accession>
<proteinExistence type="predicted"/>
<dbReference type="EMBL" id="CAEY01000080">
    <property type="status" value="NOT_ANNOTATED_CDS"/>
    <property type="molecule type" value="Genomic_DNA"/>
</dbReference>